<dbReference type="AlphaFoldDB" id="A0AAV4XUY2"/>
<dbReference type="Proteomes" id="UP001054945">
    <property type="component" value="Unassembled WGS sequence"/>
</dbReference>
<proteinExistence type="predicted"/>
<name>A0AAV4XUY2_CAEEX</name>
<gene>
    <name evidence="1" type="ORF">CEXT_673491</name>
</gene>
<feature type="non-terminal residue" evidence="1">
    <location>
        <position position="1"/>
    </location>
</feature>
<dbReference type="EMBL" id="BPLR01018215">
    <property type="protein sequence ID" value="GIY97786.1"/>
    <property type="molecule type" value="Genomic_DNA"/>
</dbReference>
<accession>A0AAV4XUY2</accession>
<evidence type="ECO:0000313" key="2">
    <source>
        <dbReference type="Proteomes" id="UP001054945"/>
    </source>
</evidence>
<sequence>MEHIGFHLNTDSNGSYAIQSGKSSLLGSRFTSDRGDALHFSTGDITDKHSIGHMEET</sequence>
<comment type="caution">
    <text evidence="1">The sequence shown here is derived from an EMBL/GenBank/DDBJ whole genome shotgun (WGS) entry which is preliminary data.</text>
</comment>
<reference evidence="1 2" key="1">
    <citation type="submission" date="2021-06" db="EMBL/GenBank/DDBJ databases">
        <title>Caerostris extrusa draft genome.</title>
        <authorList>
            <person name="Kono N."/>
            <person name="Arakawa K."/>
        </authorList>
    </citation>
    <scope>NUCLEOTIDE SEQUENCE [LARGE SCALE GENOMIC DNA]</scope>
</reference>
<organism evidence="1 2">
    <name type="scientific">Caerostris extrusa</name>
    <name type="common">Bark spider</name>
    <name type="synonym">Caerostris bankana</name>
    <dbReference type="NCBI Taxonomy" id="172846"/>
    <lineage>
        <taxon>Eukaryota</taxon>
        <taxon>Metazoa</taxon>
        <taxon>Ecdysozoa</taxon>
        <taxon>Arthropoda</taxon>
        <taxon>Chelicerata</taxon>
        <taxon>Arachnida</taxon>
        <taxon>Araneae</taxon>
        <taxon>Araneomorphae</taxon>
        <taxon>Entelegynae</taxon>
        <taxon>Araneoidea</taxon>
        <taxon>Araneidae</taxon>
        <taxon>Caerostris</taxon>
    </lineage>
</organism>
<protein>
    <submittedName>
        <fullName evidence="1">Uncharacterized protein</fullName>
    </submittedName>
</protein>
<keyword evidence="2" id="KW-1185">Reference proteome</keyword>
<evidence type="ECO:0000313" key="1">
    <source>
        <dbReference type="EMBL" id="GIY97786.1"/>
    </source>
</evidence>